<dbReference type="KEGG" id="ehx:EMIHUDRAFT_252153"/>
<dbReference type="GO" id="GO:0005737">
    <property type="term" value="C:cytoplasm"/>
    <property type="evidence" value="ECO:0007669"/>
    <property type="project" value="TreeGrafter"/>
</dbReference>
<dbReference type="GO" id="GO:0070042">
    <property type="term" value="F:rRNA (uridine-N3-)-methyltransferase activity"/>
    <property type="evidence" value="ECO:0007669"/>
    <property type="project" value="InterPro"/>
</dbReference>
<protein>
    <recommendedName>
        <fullName evidence="1">25S rRNA (uridine-N(3))-methyltransferase BMT5-like domain-containing protein</fullName>
    </recommendedName>
</protein>
<dbReference type="EnsemblProtists" id="EOD37214">
    <property type="protein sequence ID" value="EOD37214"/>
    <property type="gene ID" value="EMIHUDRAFT_252153"/>
</dbReference>
<proteinExistence type="predicted"/>
<evidence type="ECO:0000259" key="1">
    <source>
        <dbReference type="Pfam" id="PF10354"/>
    </source>
</evidence>
<dbReference type="eggNOG" id="KOG4174">
    <property type="taxonomic scope" value="Eukaryota"/>
</dbReference>
<accession>A0A0D3KN79</accession>
<dbReference type="PANTHER" id="PTHR11538">
    <property type="entry name" value="PHENYLALANYL-TRNA SYNTHETASE"/>
    <property type="match status" value="1"/>
</dbReference>
<dbReference type="Pfam" id="PF10354">
    <property type="entry name" value="BMT5-like"/>
    <property type="match status" value="1"/>
</dbReference>
<dbReference type="GeneID" id="17282486"/>
<sequence>MRILTVGDGDLSYSLALQRAFGADVSLVATTLPAADELCATYRNTGKILAELAERGATVLHGIDATRLPLSLGRFAHVVFCHPHLGLSDLIDEAAHAQRHSVLVAHFLDSAAALLEASGTIHLTLCGSQPRTWAVDEHAARLGLDIVQRAPPATPSCFWPPPSCGGSGETTPPPTALAPEPGWAAPRKFRSGSLGSRHWLGRFGYEHRRCEGDADMHVENSVELLFCEEGGTASGSSADVTAECPVHVMVVSATAETSPVQLTTLRLVSGGRRGRLCGDLCFFLRAHAGCPVVGDRYARRERGELPRYCNALRKSRARPQISCIGVGVGGGGVEGEVRVELAVPPRLLASTWSTPEAARGARGECGLRGVSDPF</sequence>
<dbReference type="Proteomes" id="UP000013827">
    <property type="component" value="Unassembled WGS sequence"/>
</dbReference>
<evidence type="ECO:0000313" key="3">
    <source>
        <dbReference type="Proteomes" id="UP000013827"/>
    </source>
</evidence>
<dbReference type="STRING" id="2903.R1FUN5"/>
<dbReference type="GO" id="GO:0070475">
    <property type="term" value="P:rRNA base methylation"/>
    <property type="evidence" value="ECO:0007669"/>
    <property type="project" value="InterPro"/>
</dbReference>
<reference evidence="2" key="2">
    <citation type="submission" date="2024-10" db="UniProtKB">
        <authorList>
            <consortium name="EnsemblProtists"/>
        </authorList>
    </citation>
    <scope>IDENTIFICATION</scope>
</reference>
<organism evidence="2 3">
    <name type="scientific">Emiliania huxleyi (strain CCMP1516)</name>
    <dbReference type="NCBI Taxonomy" id="280463"/>
    <lineage>
        <taxon>Eukaryota</taxon>
        <taxon>Haptista</taxon>
        <taxon>Haptophyta</taxon>
        <taxon>Prymnesiophyceae</taxon>
        <taxon>Isochrysidales</taxon>
        <taxon>Noelaerhabdaceae</taxon>
        <taxon>Emiliania</taxon>
    </lineage>
</organism>
<evidence type="ECO:0000313" key="2">
    <source>
        <dbReference type="EnsemblProtists" id="EOD37214"/>
    </source>
</evidence>
<dbReference type="PANTHER" id="PTHR11538:SF26">
    <property type="entry name" value="FERREDOXIN-FOLD ANTICODON-BINDING DOMAIN-CONTAINING PROTEIN 1"/>
    <property type="match status" value="1"/>
</dbReference>
<dbReference type="InterPro" id="IPR019446">
    <property type="entry name" value="BMT5-like"/>
</dbReference>
<name>A0A0D3KN79_EMIH1</name>
<dbReference type="PaxDb" id="2903-EOD37214"/>
<dbReference type="AlphaFoldDB" id="A0A0D3KN79"/>
<dbReference type="HOGENOM" id="CLU_041863_0_0_1"/>
<keyword evidence="3" id="KW-1185">Reference proteome</keyword>
<dbReference type="RefSeq" id="XP_005789643.1">
    <property type="nucleotide sequence ID" value="XM_005789586.1"/>
</dbReference>
<feature type="domain" description="25S rRNA (uridine-N(3))-methyltransferase BMT5-like" evidence="1">
    <location>
        <begin position="4"/>
        <end position="149"/>
    </location>
</feature>
<reference evidence="3" key="1">
    <citation type="journal article" date="2013" name="Nature">
        <title>Pan genome of the phytoplankton Emiliania underpins its global distribution.</title>
        <authorList>
            <person name="Read B.A."/>
            <person name="Kegel J."/>
            <person name="Klute M.J."/>
            <person name="Kuo A."/>
            <person name="Lefebvre S.C."/>
            <person name="Maumus F."/>
            <person name="Mayer C."/>
            <person name="Miller J."/>
            <person name="Monier A."/>
            <person name="Salamov A."/>
            <person name="Young J."/>
            <person name="Aguilar M."/>
            <person name="Claverie J.M."/>
            <person name="Frickenhaus S."/>
            <person name="Gonzalez K."/>
            <person name="Herman E.K."/>
            <person name="Lin Y.C."/>
            <person name="Napier J."/>
            <person name="Ogata H."/>
            <person name="Sarno A.F."/>
            <person name="Shmutz J."/>
            <person name="Schroeder D."/>
            <person name="de Vargas C."/>
            <person name="Verret F."/>
            <person name="von Dassow P."/>
            <person name="Valentin K."/>
            <person name="Van de Peer Y."/>
            <person name="Wheeler G."/>
            <person name="Dacks J.B."/>
            <person name="Delwiche C.F."/>
            <person name="Dyhrman S.T."/>
            <person name="Glockner G."/>
            <person name="John U."/>
            <person name="Richards T."/>
            <person name="Worden A.Z."/>
            <person name="Zhang X."/>
            <person name="Grigoriev I.V."/>
            <person name="Allen A.E."/>
            <person name="Bidle K."/>
            <person name="Borodovsky M."/>
            <person name="Bowler C."/>
            <person name="Brownlee C."/>
            <person name="Cock J.M."/>
            <person name="Elias M."/>
            <person name="Gladyshev V.N."/>
            <person name="Groth M."/>
            <person name="Guda C."/>
            <person name="Hadaegh A."/>
            <person name="Iglesias-Rodriguez M.D."/>
            <person name="Jenkins J."/>
            <person name="Jones B.M."/>
            <person name="Lawson T."/>
            <person name="Leese F."/>
            <person name="Lindquist E."/>
            <person name="Lobanov A."/>
            <person name="Lomsadze A."/>
            <person name="Malik S.B."/>
            <person name="Marsh M.E."/>
            <person name="Mackinder L."/>
            <person name="Mock T."/>
            <person name="Mueller-Roeber B."/>
            <person name="Pagarete A."/>
            <person name="Parker M."/>
            <person name="Probert I."/>
            <person name="Quesneville H."/>
            <person name="Raines C."/>
            <person name="Rensing S.A."/>
            <person name="Riano-Pachon D.M."/>
            <person name="Richier S."/>
            <person name="Rokitta S."/>
            <person name="Shiraiwa Y."/>
            <person name="Soanes D.M."/>
            <person name="van der Giezen M."/>
            <person name="Wahlund T.M."/>
            <person name="Williams B."/>
            <person name="Wilson W."/>
            <person name="Wolfe G."/>
            <person name="Wurch L.L."/>
        </authorList>
    </citation>
    <scope>NUCLEOTIDE SEQUENCE</scope>
</reference>